<dbReference type="VEuPathDB" id="FungiDB:P170DRAFT_507095"/>
<dbReference type="InterPro" id="IPR000340">
    <property type="entry name" value="Dual-sp_phosphatase_cat-dom"/>
</dbReference>
<organism evidence="7 8">
    <name type="scientific">Aspergillus steynii IBT 23096</name>
    <dbReference type="NCBI Taxonomy" id="1392250"/>
    <lineage>
        <taxon>Eukaryota</taxon>
        <taxon>Fungi</taxon>
        <taxon>Dikarya</taxon>
        <taxon>Ascomycota</taxon>
        <taxon>Pezizomycotina</taxon>
        <taxon>Eurotiomycetes</taxon>
        <taxon>Eurotiomycetidae</taxon>
        <taxon>Eurotiales</taxon>
        <taxon>Aspergillaceae</taxon>
        <taxon>Aspergillus</taxon>
        <taxon>Aspergillus subgen. Circumdati</taxon>
    </lineage>
</organism>
<proteinExistence type="inferred from homology"/>
<dbReference type="GO" id="GO:0017017">
    <property type="term" value="F:MAP kinase tyrosine/serine/threonine phosphatase activity"/>
    <property type="evidence" value="ECO:0007669"/>
    <property type="project" value="TreeGrafter"/>
</dbReference>
<dbReference type="PANTHER" id="PTHR10159">
    <property type="entry name" value="DUAL SPECIFICITY PROTEIN PHOSPHATASE"/>
    <property type="match status" value="1"/>
</dbReference>
<dbReference type="GO" id="GO:0005737">
    <property type="term" value="C:cytoplasm"/>
    <property type="evidence" value="ECO:0007669"/>
    <property type="project" value="TreeGrafter"/>
</dbReference>
<evidence type="ECO:0000313" key="7">
    <source>
        <dbReference type="EMBL" id="PLB52261.1"/>
    </source>
</evidence>
<dbReference type="EMBL" id="MSFO01000002">
    <property type="protein sequence ID" value="PLB52261.1"/>
    <property type="molecule type" value="Genomic_DNA"/>
</dbReference>
<dbReference type="STRING" id="1392250.A0A2I2GH97"/>
<keyword evidence="8" id="KW-1185">Reference proteome</keyword>
<feature type="domain" description="Tyrosine-protein phosphatase" evidence="5">
    <location>
        <begin position="16"/>
        <end position="167"/>
    </location>
</feature>
<evidence type="ECO:0000256" key="2">
    <source>
        <dbReference type="ARBA" id="ARBA00013064"/>
    </source>
</evidence>
<dbReference type="GO" id="GO:0008330">
    <property type="term" value="F:protein tyrosine/threonine phosphatase activity"/>
    <property type="evidence" value="ECO:0007669"/>
    <property type="project" value="TreeGrafter"/>
</dbReference>
<protein>
    <recommendedName>
        <fullName evidence="2">protein-tyrosine-phosphatase</fullName>
        <ecNumber evidence="2">3.1.3.48</ecNumber>
    </recommendedName>
</protein>
<evidence type="ECO:0000313" key="8">
    <source>
        <dbReference type="Proteomes" id="UP000234275"/>
    </source>
</evidence>
<dbReference type="RefSeq" id="XP_024707563.1">
    <property type="nucleotide sequence ID" value="XM_024854447.1"/>
</dbReference>
<dbReference type="GeneID" id="36562153"/>
<keyword evidence="4" id="KW-0904">Protein phosphatase</keyword>
<dbReference type="InterPro" id="IPR029021">
    <property type="entry name" value="Prot-tyrosine_phosphatase-like"/>
</dbReference>
<dbReference type="GO" id="GO:0033550">
    <property type="term" value="F:MAP kinase tyrosine phosphatase activity"/>
    <property type="evidence" value="ECO:0007669"/>
    <property type="project" value="TreeGrafter"/>
</dbReference>
<dbReference type="OrthoDB" id="10252009at2759"/>
<evidence type="ECO:0000259" key="6">
    <source>
        <dbReference type="PROSITE" id="PS50056"/>
    </source>
</evidence>
<dbReference type="PANTHER" id="PTHR10159:SF511">
    <property type="entry name" value="DUAL SPECIFICITY PROTEIN PHOSPHATASE 1"/>
    <property type="match status" value="1"/>
</dbReference>
<comment type="caution">
    <text evidence="7">The sequence shown here is derived from an EMBL/GenBank/DDBJ whole genome shotgun (WGS) entry which is preliminary data.</text>
</comment>
<dbReference type="Pfam" id="PF00782">
    <property type="entry name" value="DSPc"/>
    <property type="match status" value="1"/>
</dbReference>
<evidence type="ECO:0000256" key="4">
    <source>
        <dbReference type="ARBA" id="ARBA00022912"/>
    </source>
</evidence>
<gene>
    <name evidence="7" type="ORF">P170DRAFT_507095</name>
</gene>
<dbReference type="GO" id="GO:0043409">
    <property type="term" value="P:negative regulation of MAPK cascade"/>
    <property type="evidence" value="ECO:0007669"/>
    <property type="project" value="TreeGrafter"/>
</dbReference>
<dbReference type="PROSITE" id="PS50054">
    <property type="entry name" value="TYR_PHOSPHATASE_DUAL"/>
    <property type="match status" value="1"/>
</dbReference>
<dbReference type="AlphaFoldDB" id="A0A2I2GH97"/>
<dbReference type="InterPro" id="IPR020422">
    <property type="entry name" value="TYR_PHOSPHATASE_DUAL_dom"/>
</dbReference>
<comment type="similarity">
    <text evidence="1">Belongs to the protein-tyrosine phosphatase family. Non-receptor class dual specificity subfamily.</text>
</comment>
<accession>A0A2I2GH97</accession>
<evidence type="ECO:0000256" key="3">
    <source>
        <dbReference type="ARBA" id="ARBA00022801"/>
    </source>
</evidence>
<evidence type="ECO:0000259" key="5">
    <source>
        <dbReference type="PROSITE" id="PS50054"/>
    </source>
</evidence>
<dbReference type="InterPro" id="IPR016130">
    <property type="entry name" value="Tyr_Pase_AS"/>
</dbReference>
<dbReference type="Proteomes" id="UP000234275">
    <property type="component" value="Unassembled WGS sequence"/>
</dbReference>
<dbReference type="PROSITE" id="PS00383">
    <property type="entry name" value="TYR_PHOSPHATASE_1"/>
    <property type="match status" value="1"/>
</dbReference>
<dbReference type="Gene3D" id="3.90.190.10">
    <property type="entry name" value="Protein tyrosine phosphatase superfamily"/>
    <property type="match status" value="1"/>
</dbReference>
<keyword evidence="3" id="KW-0378">Hydrolase</keyword>
<dbReference type="EC" id="3.1.3.48" evidence="2"/>
<dbReference type="SMART" id="SM00195">
    <property type="entry name" value="DSPc"/>
    <property type="match status" value="1"/>
</dbReference>
<evidence type="ECO:0000256" key="1">
    <source>
        <dbReference type="ARBA" id="ARBA00008601"/>
    </source>
</evidence>
<name>A0A2I2GH97_9EURO</name>
<sequence length="208" mass="23855">MDEDRQKKWEMAFAARMRQIVPGLFLGNVEASYNRDMLRQNHIDAILSLTDARWVQCVDSSTQDLLAHMDSICDFIDQMASPALQTSRSLNTQQNHESNDRPSDPEAILIHCDLGISRSPTIIIAYLMCKYRMTQEEAMTVVQSKQKVKPSASFLRQLQIWEVLEYQVWEDKNKTVPKAQYQAFLNDRAARLKKKGLTGNEPPAPLNL</sequence>
<reference evidence="7 8" key="1">
    <citation type="submission" date="2016-12" db="EMBL/GenBank/DDBJ databases">
        <title>The genomes of Aspergillus section Nigri reveals drivers in fungal speciation.</title>
        <authorList>
            <consortium name="DOE Joint Genome Institute"/>
            <person name="Vesth T.C."/>
            <person name="Nybo J."/>
            <person name="Theobald S."/>
            <person name="Brandl J."/>
            <person name="Frisvad J.C."/>
            <person name="Nielsen K.F."/>
            <person name="Lyhne E.K."/>
            <person name="Kogle M.E."/>
            <person name="Kuo A."/>
            <person name="Riley R."/>
            <person name="Clum A."/>
            <person name="Nolan M."/>
            <person name="Lipzen A."/>
            <person name="Salamov A."/>
            <person name="Henrissat B."/>
            <person name="Wiebenga A."/>
            <person name="De Vries R.P."/>
            <person name="Grigoriev I.V."/>
            <person name="Mortensen U.H."/>
            <person name="Andersen M.R."/>
            <person name="Baker S.E."/>
        </authorList>
    </citation>
    <scope>NUCLEOTIDE SEQUENCE [LARGE SCALE GENOMIC DNA]</scope>
    <source>
        <strain evidence="7 8">IBT 23096</strain>
    </source>
</reference>
<dbReference type="PROSITE" id="PS50056">
    <property type="entry name" value="TYR_PHOSPHATASE_2"/>
    <property type="match status" value="1"/>
</dbReference>
<dbReference type="InterPro" id="IPR000387">
    <property type="entry name" value="Tyr_Pase_dom"/>
</dbReference>
<dbReference type="CDD" id="cd14498">
    <property type="entry name" value="DSP"/>
    <property type="match status" value="1"/>
</dbReference>
<dbReference type="SUPFAM" id="SSF52799">
    <property type="entry name" value="(Phosphotyrosine protein) phosphatases II"/>
    <property type="match status" value="1"/>
</dbReference>
<feature type="domain" description="Tyrosine specific protein phosphatases" evidence="6">
    <location>
        <begin position="81"/>
        <end position="146"/>
    </location>
</feature>